<accession>A0A1F5HXX2</accession>
<gene>
    <name evidence="3" type="ORF">A3I53_01025</name>
</gene>
<sequence>MKPARAFRPEFHRRGFAQIVIIAVIALVIGAGAMYGYQKLTTKPSPSPQPSVTSQSPSPDETVYTEDTRSANWKTYENTNQEIRYSIKYLSNAKLEISPGSITIFVEAPVREGTGGQIGALPQGITVYERNRGASSLESQSRPTEKIMVGNYEAIRWTDNHQYGEDIWIENPSGKNSVRISINTKYLKEPYDSEYFDLYNQILSTFRFLD</sequence>
<dbReference type="AlphaFoldDB" id="A0A1F5HXX2"/>
<feature type="transmembrane region" description="Helical" evidence="2">
    <location>
        <begin position="16"/>
        <end position="37"/>
    </location>
</feature>
<keyword evidence="2" id="KW-0472">Membrane</keyword>
<feature type="compositionally biased region" description="Low complexity" evidence="1">
    <location>
        <begin position="50"/>
        <end position="59"/>
    </location>
</feature>
<evidence type="ECO:0000313" key="4">
    <source>
        <dbReference type="Proteomes" id="UP000178845"/>
    </source>
</evidence>
<reference evidence="3 4" key="1">
    <citation type="journal article" date="2016" name="Nat. Commun.">
        <title>Thousands of microbial genomes shed light on interconnected biogeochemical processes in an aquifer system.</title>
        <authorList>
            <person name="Anantharaman K."/>
            <person name="Brown C.T."/>
            <person name="Hug L.A."/>
            <person name="Sharon I."/>
            <person name="Castelle C.J."/>
            <person name="Probst A.J."/>
            <person name="Thomas B.C."/>
            <person name="Singh A."/>
            <person name="Wilkins M.J."/>
            <person name="Karaoz U."/>
            <person name="Brodie E.L."/>
            <person name="Williams K.H."/>
            <person name="Hubbard S.S."/>
            <person name="Banfield J.F."/>
        </authorList>
    </citation>
    <scope>NUCLEOTIDE SEQUENCE [LARGE SCALE GENOMIC DNA]</scope>
</reference>
<evidence type="ECO:0000256" key="2">
    <source>
        <dbReference type="SAM" id="Phobius"/>
    </source>
</evidence>
<name>A0A1F5HXX2_9BACT</name>
<dbReference type="EMBL" id="MFBW01000009">
    <property type="protein sequence ID" value="OGE08946.1"/>
    <property type="molecule type" value="Genomic_DNA"/>
</dbReference>
<organism evidence="3 4">
    <name type="scientific">Candidatus Curtissbacteria bacterium RIFCSPLOWO2_02_FULL_40_13b</name>
    <dbReference type="NCBI Taxonomy" id="1797733"/>
    <lineage>
        <taxon>Bacteria</taxon>
        <taxon>Candidatus Curtissiibacteriota</taxon>
    </lineage>
</organism>
<evidence type="ECO:0000256" key="1">
    <source>
        <dbReference type="SAM" id="MobiDB-lite"/>
    </source>
</evidence>
<feature type="region of interest" description="Disordered" evidence="1">
    <location>
        <begin position="42"/>
        <end position="69"/>
    </location>
</feature>
<keyword evidence="2" id="KW-1133">Transmembrane helix</keyword>
<protein>
    <submittedName>
        <fullName evidence="3">Uncharacterized protein</fullName>
    </submittedName>
</protein>
<proteinExistence type="predicted"/>
<keyword evidence="2" id="KW-0812">Transmembrane</keyword>
<evidence type="ECO:0000313" key="3">
    <source>
        <dbReference type="EMBL" id="OGE08946.1"/>
    </source>
</evidence>
<dbReference type="Proteomes" id="UP000178845">
    <property type="component" value="Unassembled WGS sequence"/>
</dbReference>
<comment type="caution">
    <text evidence="3">The sequence shown here is derived from an EMBL/GenBank/DDBJ whole genome shotgun (WGS) entry which is preliminary data.</text>
</comment>